<comment type="caution">
    <text evidence="3">The sequence shown here is derived from an EMBL/GenBank/DDBJ whole genome shotgun (WGS) entry which is preliminary data.</text>
</comment>
<sequence length="305" mass="34907">MAELTNTKLPVHIAELKFALDNVPAYVYIKNELSHYVYANKLTLSLLACTEQELQFKSDKDFFALNDVKKLAKIDSRVIKGERTREEVELNFPDGNKYIFWEVKTPIFCDTEPNKVIGILGISTDITERKQLEKQLLYDASTDPLTKLLNRRYFYSRLSLALQVSKQDLNYGAVIFIDLNKFKELNDQYGHLIGDAYLIEVANRMKAVVRDKDCLARIGGDEFVIMLERLGRDEQAAKKNAHRVADKLQSAIETQFIYQNVNYFGSASVGVTMFFGTQKSANEIVAQADQKMYLIKRTLPHHANC</sequence>
<dbReference type="InterPro" id="IPR000700">
    <property type="entry name" value="PAS-assoc_C"/>
</dbReference>
<dbReference type="Pfam" id="PF08448">
    <property type="entry name" value="PAS_4"/>
    <property type="match status" value="1"/>
</dbReference>
<evidence type="ECO:0000259" key="2">
    <source>
        <dbReference type="PROSITE" id="PS50887"/>
    </source>
</evidence>
<dbReference type="PANTHER" id="PTHR46663:SF2">
    <property type="entry name" value="GGDEF DOMAIN-CONTAINING PROTEIN"/>
    <property type="match status" value="1"/>
</dbReference>
<reference evidence="3 4" key="1">
    <citation type="submission" date="2023-01" db="EMBL/GenBank/DDBJ databases">
        <title>Trichodesmium-associated heterotrophic epibiont bacteria.</title>
        <authorList>
            <person name="Cleveland C.S."/>
            <person name="Webb E.A."/>
        </authorList>
    </citation>
    <scope>NUCLEOTIDE SEQUENCE [LARGE SCALE GENOMIC DNA]</scope>
    <source>
        <strain evidence="3 4">USCH2</strain>
    </source>
</reference>
<dbReference type="PANTHER" id="PTHR46663">
    <property type="entry name" value="DIGUANYLATE CYCLASE DGCT-RELATED"/>
    <property type="match status" value="1"/>
</dbReference>
<dbReference type="EMBL" id="JAQPZS010000014">
    <property type="protein sequence ID" value="MEJ6497286.1"/>
    <property type="molecule type" value="Genomic_DNA"/>
</dbReference>
<keyword evidence="4" id="KW-1185">Reference proteome</keyword>
<dbReference type="InterPro" id="IPR029787">
    <property type="entry name" value="Nucleotide_cyclase"/>
</dbReference>
<evidence type="ECO:0000313" key="3">
    <source>
        <dbReference type="EMBL" id="MEJ6497286.1"/>
    </source>
</evidence>
<dbReference type="InterPro" id="IPR000014">
    <property type="entry name" value="PAS"/>
</dbReference>
<dbReference type="NCBIfam" id="TIGR00229">
    <property type="entry name" value="sensory_box"/>
    <property type="match status" value="1"/>
</dbReference>
<dbReference type="SMART" id="SM00267">
    <property type="entry name" value="GGDEF"/>
    <property type="match status" value="1"/>
</dbReference>
<dbReference type="Proteomes" id="UP001377972">
    <property type="component" value="Unassembled WGS sequence"/>
</dbReference>
<gene>
    <name evidence="3" type="ORF">PQI24_14675</name>
</gene>
<organism evidence="3 4">
    <name type="scientific">Pseudoalteromonas lipolytica</name>
    <dbReference type="NCBI Taxonomy" id="570156"/>
    <lineage>
        <taxon>Bacteria</taxon>
        <taxon>Pseudomonadati</taxon>
        <taxon>Pseudomonadota</taxon>
        <taxon>Gammaproteobacteria</taxon>
        <taxon>Alteromonadales</taxon>
        <taxon>Pseudoalteromonadaceae</taxon>
        <taxon>Pseudoalteromonas</taxon>
    </lineage>
</organism>
<feature type="domain" description="PAC" evidence="1">
    <location>
        <begin position="84"/>
        <end position="138"/>
    </location>
</feature>
<protein>
    <submittedName>
        <fullName evidence="3">GGDEF domain-containing protein</fullName>
    </submittedName>
</protein>
<dbReference type="SUPFAM" id="SSF55073">
    <property type="entry name" value="Nucleotide cyclase"/>
    <property type="match status" value="1"/>
</dbReference>
<feature type="domain" description="GGDEF" evidence="2">
    <location>
        <begin position="170"/>
        <end position="305"/>
    </location>
</feature>
<dbReference type="SUPFAM" id="SSF55785">
    <property type="entry name" value="PYP-like sensor domain (PAS domain)"/>
    <property type="match status" value="1"/>
</dbReference>
<evidence type="ECO:0000259" key="1">
    <source>
        <dbReference type="PROSITE" id="PS50113"/>
    </source>
</evidence>
<dbReference type="InterPro" id="IPR000160">
    <property type="entry name" value="GGDEF_dom"/>
</dbReference>
<dbReference type="InterPro" id="IPR052163">
    <property type="entry name" value="DGC-Regulatory_Protein"/>
</dbReference>
<accession>A0ABU8SW80</accession>
<dbReference type="InterPro" id="IPR013656">
    <property type="entry name" value="PAS_4"/>
</dbReference>
<dbReference type="PROSITE" id="PS50113">
    <property type="entry name" value="PAC"/>
    <property type="match status" value="1"/>
</dbReference>
<dbReference type="InterPro" id="IPR035965">
    <property type="entry name" value="PAS-like_dom_sf"/>
</dbReference>
<proteinExistence type="predicted"/>
<dbReference type="RefSeq" id="WP_138599411.1">
    <property type="nucleotide sequence ID" value="NZ_JAQPZS010000014.1"/>
</dbReference>
<name>A0ABU8SW80_9GAMM</name>
<dbReference type="Pfam" id="PF00990">
    <property type="entry name" value="GGDEF"/>
    <property type="match status" value="1"/>
</dbReference>
<dbReference type="CDD" id="cd01949">
    <property type="entry name" value="GGDEF"/>
    <property type="match status" value="1"/>
</dbReference>
<dbReference type="PROSITE" id="PS50887">
    <property type="entry name" value="GGDEF"/>
    <property type="match status" value="1"/>
</dbReference>
<evidence type="ECO:0000313" key="4">
    <source>
        <dbReference type="Proteomes" id="UP001377972"/>
    </source>
</evidence>
<dbReference type="Gene3D" id="3.30.450.20">
    <property type="entry name" value="PAS domain"/>
    <property type="match status" value="1"/>
</dbReference>
<dbReference type="InterPro" id="IPR043128">
    <property type="entry name" value="Rev_trsase/Diguanyl_cyclase"/>
</dbReference>
<dbReference type="Gene3D" id="3.30.70.270">
    <property type="match status" value="1"/>
</dbReference>
<dbReference type="NCBIfam" id="TIGR00254">
    <property type="entry name" value="GGDEF"/>
    <property type="match status" value="1"/>
</dbReference>